<reference evidence="2 3" key="1">
    <citation type="journal article" date="2019" name="Microorganisms">
        <title>Paenibacillus lutrae sp. nov., A Chitinolytic Species Isolated from A River Otter in Castril Natural Park, Granada, Spain.</title>
        <authorList>
            <person name="Rodriguez M."/>
            <person name="Reina J.C."/>
            <person name="Bejar V."/>
            <person name="Llamas I."/>
        </authorList>
    </citation>
    <scope>NUCLEOTIDE SEQUENCE [LARGE SCALE GENOMIC DNA]</scope>
    <source>
        <strain evidence="2 3">N10</strain>
    </source>
</reference>
<feature type="transmembrane region" description="Helical" evidence="1">
    <location>
        <begin position="121"/>
        <end position="143"/>
    </location>
</feature>
<dbReference type="Proteomes" id="UP000490800">
    <property type="component" value="Unassembled WGS sequence"/>
</dbReference>
<accession>A0A7X3FIS1</accession>
<keyword evidence="1" id="KW-1133">Transmembrane helix</keyword>
<dbReference type="EMBL" id="RHLK01000006">
    <property type="protein sequence ID" value="MVP00393.1"/>
    <property type="molecule type" value="Genomic_DNA"/>
</dbReference>
<feature type="transmembrane region" description="Helical" evidence="1">
    <location>
        <begin position="26"/>
        <end position="51"/>
    </location>
</feature>
<keyword evidence="1" id="KW-0812">Transmembrane</keyword>
<evidence type="ECO:0000313" key="2">
    <source>
        <dbReference type="EMBL" id="MVP00393.1"/>
    </source>
</evidence>
<feature type="transmembrane region" description="Helical" evidence="1">
    <location>
        <begin position="209"/>
        <end position="229"/>
    </location>
</feature>
<sequence>MDTEVEVKTTEEGSVEYRNQSLFEKLFVTIAEFIKLILSYALTFYGLYLIYKSFAGGEAWLLEGEFEGKISDGIIAIIVVAIAIWLFDFLFNFIIALALLPISFVISLKNRSRNNRQTEKLIILYGFGGWLILFAIGLMFVLFSSVTNLFDYYIPLYQSQEFRDIVQNSPMIGMNVFLETLALLLGVLFPLVIGFACLKQSKWFPRLSIAYLSIRLVLAIVFFFSTQLIYDINSPALDTVIPNLVYNFIYFVIWVPYFLRSKRIRNTYIA</sequence>
<organism evidence="2 3">
    <name type="scientific">Paenibacillus lutrae</name>
    <dbReference type="NCBI Taxonomy" id="2078573"/>
    <lineage>
        <taxon>Bacteria</taxon>
        <taxon>Bacillati</taxon>
        <taxon>Bacillota</taxon>
        <taxon>Bacilli</taxon>
        <taxon>Bacillales</taxon>
        <taxon>Paenibacillaceae</taxon>
        <taxon>Paenibacillus</taxon>
    </lineage>
</organism>
<keyword evidence="3" id="KW-1185">Reference proteome</keyword>
<name>A0A7X3FIS1_9BACL</name>
<proteinExistence type="predicted"/>
<feature type="transmembrane region" description="Helical" evidence="1">
    <location>
        <begin position="176"/>
        <end position="197"/>
    </location>
</feature>
<feature type="transmembrane region" description="Helical" evidence="1">
    <location>
        <begin position="74"/>
        <end position="100"/>
    </location>
</feature>
<protein>
    <submittedName>
        <fullName evidence="2">DUF2569 family protein</fullName>
    </submittedName>
</protein>
<dbReference type="InterPro" id="IPR019690">
    <property type="entry name" value="DUF2569"/>
</dbReference>
<keyword evidence="1" id="KW-0472">Membrane</keyword>
<dbReference type="RefSeq" id="WP_157336029.1">
    <property type="nucleotide sequence ID" value="NZ_RHLK01000006.1"/>
</dbReference>
<gene>
    <name evidence="2" type="ORF">EDM21_12805</name>
</gene>
<comment type="caution">
    <text evidence="2">The sequence shown here is derived from an EMBL/GenBank/DDBJ whole genome shotgun (WGS) entry which is preliminary data.</text>
</comment>
<feature type="transmembrane region" description="Helical" evidence="1">
    <location>
        <begin position="241"/>
        <end position="259"/>
    </location>
</feature>
<dbReference type="OrthoDB" id="9155572at2"/>
<evidence type="ECO:0000256" key="1">
    <source>
        <dbReference type="SAM" id="Phobius"/>
    </source>
</evidence>
<dbReference type="AlphaFoldDB" id="A0A7X3FIS1"/>
<dbReference type="Pfam" id="PF10754">
    <property type="entry name" value="DUF2569"/>
    <property type="match status" value="1"/>
</dbReference>
<evidence type="ECO:0000313" key="3">
    <source>
        <dbReference type="Proteomes" id="UP000490800"/>
    </source>
</evidence>